<keyword evidence="6" id="KW-0961">Cell wall biogenesis/degradation</keyword>
<name>A0A2H0BTT8_9BACT</name>
<dbReference type="GO" id="GO:0008360">
    <property type="term" value="P:regulation of cell shape"/>
    <property type="evidence" value="ECO:0007669"/>
    <property type="project" value="UniProtKB-KW"/>
</dbReference>
<keyword evidence="2 10" id="KW-0732">Signal</keyword>
<feature type="binding site" evidence="8">
    <location>
        <position position="225"/>
    </location>
    <ligand>
        <name>substrate</name>
    </ligand>
</feature>
<dbReference type="GO" id="GO:0008800">
    <property type="term" value="F:beta-lactamase activity"/>
    <property type="evidence" value="ECO:0007669"/>
    <property type="project" value="InterPro"/>
</dbReference>
<dbReference type="AlphaFoldDB" id="A0A2H0BTT8"/>
<gene>
    <name evidence="12" type="ORF">COX00_00030</name>
</gene>
<dbReference type="PANTHER" id="PTHR35333:SF3">
    <property type="entry name" value="BETA-LACTAMASE-TYPE TRANSPEPTIDASE FOLD CONTAINING PROTEIN"/>
    <property type="match status" value="1"/>
</dbReference>
<dbReference type="PANTHER" id="PTHR35333">
    <property type="entry name" value="BETA-LACTAMASE"/>
    <property type="match status" value="1"/>
</dbReference>
<evidence type="ECO:0000313" key="12">
    <source>
        <dbReference type="EMBL" id="PIP61024.1"/>
    </source>
</evidence>
<dbReference type="GO" id="GO:0009002">
    <property type="term" value="F:serine-type D-Ala-D-Ala carboxypeptidase activity"/>
    <property type="evidence" value="ECO:0007669"/>
    <property type="project" value="InterPro"/>
</dbReference>
<evidence type="ECO:0000256" key="7">
    <source>
        <dbReference type="PIRSR" id="PIRSR618044-1"/>
    </source>
</evidence>
<dbReference type="PRINTS" id="PR00725">
    <property type="entry name" value="DADACBPTASE1"/>
</dbReference>
<dbReference type="GO" id="GO:0046677">
    <property type="term" value="P:response to antibiotic"/>
    <property type="evidence" value="ECO:0007669"/>
    <property type="project" value="InterPro"/>
</dbReference>
<dbReference type="SUPFAM" id="SSF56601">
    <property type="entry name" value="beta-lactamase/transpeptidase-like"/>
    <property type="match status" value="1"/>
</dbReference>
<dbReference type="InterPro" id="IPR001967">
    <property type="entry name" value="Peptidase_S11_N"/>
</dbReference>
<accession>A0A2H0BTT8</accession>
<reference evidence="12 13" key="1">
    <citation type="submission" date="2017-09" db="EMBL/GenBank/DDBJ databases">
        <title>Depth-based differentiation of microbial function through sediment-hosted aquifers and enrichment of novel symbionts in the deep terrestrial subsurface.</title>
        <authorList>
            <person name="Probst A.J."/>
            <person name="Ladd B."/>
            <person name="Jarett J.K."/>
            <person name="Geller-Mcgrath D.E."/>
            <person name="Sieber C.M."/>
            <person name="Emerson J.B."/>
            <person name="Anantharaman K."/>
            <person name="Thomas B.C."/>
            <person name="Malmstrom R."/>
            <person name="Stieglmeier M."/>
            <person name="Klingl A."/>
            <person name="Woyke T."/>
            <person name="Ryan C.M."/>
            <person name="Banfield J.F."/>
        </authorList>
    </citation>
    <scope>NUCLEOTIDE SEQUENCE [LARGE SCALE GENOMIC DNA]</scope>
    <source>
        <strain evidence="12">CG22_combo_CG10-13_8_21_14_all_47_17</strain>
    </source>
</reference>
<evidence type="ECO:0000256" key="1">
    <source>
        <dbReference type="ARBA" id="ARBA00007164"/>
    </source>
</evidence>
<sequence>MSIRAYTKIFMLVFALLVSPSFVHAQTFVPENNEFVSAVIMQPDTHKILWSFKPDTPHPAASLSKLATALAFLDSNPSWDKLVKLSSVDEVGGGRLRVADGAMVSLRDLFYSALTSSANNAAMALGRLGSSSMAAFVAQMNAEAKRVGATHSVFYEPAGMNPKNTVTAYDVARLAEAVFKNQIAHSASTISQYAFTVRNTGEYHVIQNTNKPFLQDPDVWLLGGKTGFLYESKYNLVAELEPLVQGKPDPSRKVIVVVLGSDTYDKSFNS</sequence>
<feature type="chain" id="PRO_5013688413" description="Peptidase S11 D-alanyl-D-alanine carboxypeptidase A N-terminal domain-containing protein" evidence="10">
    <location>
        <begin position="26"/>
        <end position="270"/>
    </location>
</feature>
<feature type="domain" description="Peptidase S11 D-alanyl-D-alanine carboxypeptidase A N-terminal" evidence="11">
    <location>
        <begin position="36"/>
        <end position="262"/>
    </location>
</feature>
<feature type="active site" evidence="7">
    <location>
        <position position="117"/>
    </location>
</feature>
<evidence type="ECO:0000256" key="8">
    <source>
        <dbReference type="PIRSR" id="PIRSR618044-2"/>
    </source>
</evidence>
<evidence type="ECO:0000256" key="9">
    <source>
        <dbReference type="RuleBase" id="RU004016"/>
    </source>
</evidence>
<evidence type="ECO:0000256" key="5">
    <source>
        <dbReference type="ARBA" id="ARBA00022984"/>
    </source>
</evidence>
<evidence type="ECO:0000256" key="4">
    <source>
        <dbReference type="ARBA" id="ARBA00022960"/>
    </source>
</evidence>
<feature type="non-terminal residue" evidence="12">
    <location>
        <position position="270"/>
    </location>
</feature>
<organism evidence="12 13">
    <name type="scientific">Candidatus Uhrbacteria bacterium CG22_combo_CG10-13_8_21_14_all_47_17</name>
    <dbReference type="NCBI Taxonomy" id="1975041"/>
    <lineage>
        <taxon>Bacteria</taxon>
        <taxon>Candidatus Uhriibacteriota</taxon>
    </lineage>
</organism>
<dbReference type="GO" id="GO:0006508">
    <property type="term" value="P:proteolysis"/>
    <property type="evidence" value="ECO:0007669"/>
    <property type="project" value="InterPro"/>
</dbReference>
<evidence type="ECO:0000313" key="13">
    <source>
        <dbReference type="Proteomes" id="UP000231581"/>
    </source>
</evidence>
<dbReference type="GO" id="GO:0030655">
    <property type="term" value="P:beta-lactam antibiotic catabolic process"/>
    <property type="evidence" value="ECO:0007669"/>
    <property type="project" value="InterPro"/>
</dbReference>
<feature type="signal peptide" evidence="10">
    <location>
        <begin position="1"/>
        <end position="25"/>
    </location>
</feature>
<dbReference type="Proteomes" id="UP000231581">
    <property type="component" value="Unassembled WGS sequence"/>
</dbReference>
<dbReference type="Pfam" id="PF00768">
    <property type="entry name" value="Peptidase_S11"/>
    <property type="match status" value="1"/>
</dbReference>
<dbReference type="InterPro" id="IPR000871">
    <property type="entry name" value="Beta-lactam_class-A"/>
</dbReference>
<evidence type="ECO:0000256" key="6">
    <source>
        <dbReference type="ARBA" id="ARBA00023316"/>
    </source>
</evidence>
<dbReference type="Gene3D" id="3.40.710.10">
    <property type="entry name" value="DD-peptidase/beta-lactamase superfamily"/>
    <property type="match status" value="1"/>
</dbReference>
<keyword evidence="3" id="KW-0378">Hydrolase</keyword>
<keyword evidence="4" id="KW-0133">Cell shape</keyword>
<evidence type="ECO:0000256" key="2">
    <source>
        <dbReference type="ARBA" id="ARBA00022729"/>
    </source>
</evidence>
<feature type="active site" description="Proton acceptor" evidence="7">
    <location>
        <position position="65"/>
    </location>
</feature>
<evidence type="ECO:0000256" key="3">
    <source>
        <dbReference type="ARBA" id="ARBA00022801"/>
    </source>
</evidence>
<keyword evidence="5" id="KW-0573">Peptidoglycan synthesis</keyword>
<evidence type="ECO:0000259" key="11">
    <source>
        <dbReference type="Pfam" id="PF00768"/>
    </source>
</evidence>
<evidence type="ECO:0000256" key="10">
    <source>
        <dbReference type="SAM" id="SignalP"/>
    </source>
</evidence>
<dbReference type="EMBL" id="PCSZ01000001">
    <property type="protein sequence ID" value="PIP61024.1"/>
    <property type="molecule type" value="Genomic_DNA"/>
</dbReference>
<feature type="active site" description="Acyl-ester intermediate" evidence="7">
    <location>
        <position position="62"/>
    </location>
</feature>
<dbReference type="InterPro" id="IPR012338">
    <property type="entry name" value="Beta-lactam/transpept-like"/>
</dbReference>
<proteinExistence type="inferred from homology"/>
<comment type="similarity">
    <text evidence="1 9">Belongs to the peptidase S11 family.</text>
</comment>
<dbReference type="GO" id="GO:0071555">
    <property type="term" value="P:cell wall organization"/>
    <property type="evidence" value="ECO:0007669"/>
    <property type="project" value="UniProtKB-KW"/>
</dbReference>
<comment type="caution">
    <text evidence="12">The sequence shown here is derived from an EMBL/GenBank/DDBJ whole genome shotgun (WGS) entry which is preliminary data.</text>
</comment>
<protein>
    <recommendedName>
        <fullName evidence="11">Peptidase S11 D-alanyl-D-alanine carboxypeptidase A N-terminal domain-containing protein</fullName>
    </recommendedName>
</protein>
<dbReference type="InterPro" id="IPR018044">
    <property type="entry name" value="Peptidase_S11"/>
</dbReference>
<dbReference type="GO" id="GO:0009252">
    <property type="term" value="P:peptidoglycan biosynthetic process"/>
    <property type="evidence" value="ECO:0007669"/>
    <property type="project" value="UniProtKB-KW"/>
</dbReference>